<evidence type="ECO:0000313" key="9">
    <source>
        <dbReference type="Proteomes" id="UP000225706"/>
    </source>
</evidence>
<feature type="transmembrane region" description="Helical" evidence="6">
    <location>
        <begin position="179"/>
        <end position="203"/>
    </location>
</feature>
<evidence type="ECO:0000259" key="7">
    <source>
        <dbReference type="PROSITE" id="PS51225"/>
    </source>
</evidence>
<name>A0A2B4S0R1_STYPI</name>
<dbReference type="Pfam" id="PF01284">
    <property type="entry name" value="MARVEL"/>
    <property type="match status" value="1"/>
</dbReference>
<organism evidence="8 9">
    <name type="scientific">Stylophora pistillata</name>
    <name type="common">Smooth cauliflower coral</name>
    <dbReference type="NCBI Taxonomy" id="50429"/>
    <lineage>
        <taxon>Eukaryota</taxon>
        <taxon>Metazoa</taxon>
        <taxon>Cnidaria</taxon>
        <taxon>Anthozoa</taxon>
        <taxon>Hexacorallia</taxon>
        <taxon>Scleractinia</taxon>
        <taxon>Astrocoeniina</taxon>
        <taxon>Pocilloporidae</taxon>
        <taxon>Stylophora</taxon>
    </lineage>
</organism>
<evidence type="ECO:0000313" key="8">
    <source>
        <dbReference type="EMBL" id="PFX23006.1"/>
    </source>
</evidence>
<evidence type="ECO:0000256" key="6">
    <source>
        <dbReference type="SAM" id="Phobius"/>
    </source>
</evidence>
<gene>
    <name evidence="8" type="ORF">AWC38_SpisGene12459</name>
</gene>
<evidence type="ECO:0000256" key="2">
    <source>
        <dbReference type="ARBA" id="ARBA00022692"/>
    </source>
</evidence>
<sequence>MKVYVEFRESFISRFKNGPKLRSLTVYDSGFLLCYLCCEHFVPVSYLTLPQIKAKEFQRSRTPSLLGSCSPRFVLIHFSLAGIQIPEYNKARNMPASVNSGYLKTIEGMLKVLEIGVICVAFSCLAEFDRTHFWHEEYRSRFDFFLAVFAIGWIFVLCVFLTFIFISEWNIITRRNWNISLVVFYIVFVFLFLISSSLIADILRDIYDAKWHKIPGQQRLTNVLTTSVCCGFVSAALFVMDSAILYKKINA</sequence>
<keyword evidence="4 5" id="KW-0472">Membrane</keyword>
<comment type="subcellular location">
    <subcellularLocation>
        <location evidence="1">Membrane</location>
        <topology evidence="1">Multi-pass membrane protein</topology>
    </subcellularLocation>
</comment>
<keyword evidence="9" id="KW-1185">Reference proteome</keyword>
<dbReference type="EMBL" id="LSMT01000221">
    <property type="protein sequence ID" value="PFX23006.1"/>
    <property type="molecule type" value="Genomic_DNA"/>
</dbReference>
<dbReference type="Proteomes" id="UP000225706">
    <property type="component" value="Unassembled WGS sequence"/>
</dbReference>
<feature type="transmembrane region" description="Helical" evidence="6">
    <location>
        <begin position="144"/>
        <end position="167"/>
    </location>
</feature>
<dbReference type="OrthoDB" id="5984420at2759"/>
<keyword evidence="2 5" id="KW-0812">Transmembrane</keyword>
<feature type="domain" description="MARVEL" evidence="7">
    <location>
        <begin position="102"/>
        <end position="250"/>
    </location>
</feature>
<protein>
    <recommendedName>
        <fullName evidence="7">MARVEL domain-containing protein</fullName>
    </recommendedName>
</protein>
<evidence type="ECO:0000256" key="1">
    <source>
        <dbReference type="ARBA" id="ARBA00004141"/>
    </source>
</evidence>
<accession>A0A2B4S0R1</accession>
<proteinExistence type="predicted"/>
<evidence type="ECO:0000256" key="4">
    <source>
        <dbReference type="ARBA" id="ARBA00023136"/>
    </source>
</evidence>
<evidence type="ECO:0000256" key="3">
    <source>
        <dbReference type="ARBA" id="ARBA00022989"/>
    </source>
</evidence>
<feature type="transmembrane region" description="Helical" evidence="6">
    <location>
        <begin position="223"/>
        <end position="246"/>
    </location>
</feature>
<reference evidence="9" key="1">
    <citation type="journal article" date="2017" name="bioRxiv">
        <title>Comparative analysis of the genomes of Stylophora pistillata and Acropora digitifera provides evidence for extensive differences between species of corals.</title>
        <authorList>
            <person name="Voolstra C.R."/>
            <person name="Li Y."/>
            <person name="Liew Y.J."/>
            <person name="Baumgarten S."/>
            <person name="Zoccola D."/>
            <person name="Flot J.-F."/>
            <person name="Tambutte S."/>
            <person name="Allemand D."/>
            <person name="Aranda M."/>
        </authorList>
    </citation>
    <scope>NUCLEOTIDE SEQUENCE [LARGE SCALE GENOMIC DNA]</scope>
</reference>
<dbReference type="PROSITE" id="PS51225">
    <property type="entry name" value="MARVEL"/>
    <property type="match status" value="1"/>
</dbReference>
<dbReference type="AlphaFoldDB" id="A0A2B4S0R1"/>
<keyword evidence="3 6" id="KW-1133">Transmembrane helix</keyword>
<dbReference type="GO" id="GO:0016020">
    <property type="term" value="C:membrane"/>
    <property type="evidence" value="ECO:0007669"/>
    <property type="project" value="UniProtKB-SubCell"/>
</dbReference>
<evidence type="ECO:0000256" key="5">
    <source>
        <dbReference type="PROSITE-ProRule" id="PRU00581"/>
    </source>
</evidence>
<comment type="caution">
    <text evidence="8">The sequence shown here is derived from an EMBL/GenBank/DDBJ whole genome shotgun (WGS) entry which is preliminary data.</text>
</comment>
<dbReference type="InterPro" id="IPR008253">
    <property type="entry name" value="Marvel"/>
</dbReference>